<dbReference type="InterPro" id="IPR004176">
    <property type="entry name" value="Clp_R_N"/>
</dbReference>
<dbReference type="Pfam" id="PF02861">
    <property type="entry name" value="Clp_N"/>
    <property type="match status" value="1"/>
</dbReference>
<organism evidence="8 9">
    <name type="scientific">Hevea brasiliensis</name>
    <name type="common">Para rubber tree</name>
    <name type="synonym">Siphonia brasiliensis</name>
    <dbReference type="NCBI Taxonomy" id="3981"/>
    <lineage>
        <taxon>Eukaryota</taxon>
        <taxon>Viridiplantae</taxon>
        <taxon>Streptophyta</taxon>
        <taxon>Embryophyta</taxon>
        <taxon>Tracheophyta</taxon>
        <taxon>Spermatophyta</taxon>
        <taxon>Magnoliopsida</taxon>
        <taxon>eudicotyledons</taxon>
        <taxon>Gunneridae</taxon>
        <taxon>Pentapetalae</taxon>
        <taxon>rosids</taxon>
        <taxon>fabids</taxon>
        <taxon>Malpighiales</taxon>
        <taxon>Euphorbiaceae</taxon>
        <taxon>Crotonoideae</taxon>
        <taxon>Micrandreae</taxon>
        <taxon>Hevea</taxon>
    </lineage>
</organism>
<evidence type="ECO:0000313" key="8">
    <source>
        <dbReference type="EMBL" id="KAJ9162853.1"/>
    </source>
</evidence>
<protein>
    <recommendedName>
        <fullName evidence="7">Clp R domain-containing protein</fullName>
    </recommendedName>
</protein>
<evidence type="ECO:0000256" key="5">
    <source>
        <dbReference type="PROSITE-ProRule" id="PRU01251"/>
    </source>
</evidence>
<accession>A0ABQ9LBV0</accession>
<keyword evidence="9" id="KW-1185">Reference proteome</keyword>
<dbReference type="Pfam" id="PF23569">
    <property type="entry name" value="NBD_SMAX1"/>
    <property type="match status" value="1"/>
</dbReference>
<dbReference type="Gene3D" id="3.40.50.300">
    <property type="entry name" value="P-loop containing nucleotide triphosphate hydrolases"/>
    <property type="match status" value="2"/>
</dbReference>
<comment type="similarity">
    <text evidence="1">Belongs to the ClpA/ClpB family.</text>
</comment>
<feature type="region of interest" description="Disordered" evidence="6">
    <location>
        <begin position="897"/>
        <end position="931"/>
    </location>
</feature>
<evidence type="ECO:0000256" key="6">
    <source>
        <dbReference type="SAM" id="MobiDB-lite"/>
    </source>
</evidence>
<evidence type="ECO:0000256" key="4">
    <source>
        <dbReference type="ARBA" id="ARBA00023163"/>
    </source>
</evidence>
<dbReference type="PANTHER" id="PTHR43572">
    <property type="entry name" value="CHAPERONE PROTEIN CLPD, CHLOROPLASTIC"/>
    <property type="match status" value="1"/>
</dbReference>
<dbReference type="PANTHER" id="PTHR43572:SF13">
    <property type="entry name" value="PROTEIN SUPPRESSOR OF MAX2 1"/>
    <property type="match status" value="1"/>
</dbReference>
<feature type="region of interest" description="Disordered" evidence="6">
    <location>
        <begin position="580"/>
        <end position="637"/>
    </location>
</feature>
<dbReference type="SUPFAM" id="SSF81923">
    <property type="entry name" value="Double Clp-N motif"/>
    <property type="match status" value="1"/>
</dbReference>
<dbReference type="Pfam" id="PF26587">
    <property type="entry name" value="AAA_lid_SMAX1"/>
    <property type="match status" value="1"/>
</dbReference>
<dbReference type="InterPro" id="IPR036628">
    <property type="entry name" value="Clp_N_dom_sf"/>
</dbReference>
<dbReference type="PROSITE" id="PS51903">
    <property type="entry name" value="CLP_R"/>
    <property type="match status" value="1"/>
</dbReference>
<keyword evidence="3" id="KW-0805">Transcription regulation</keyword>
<dbReference type="InterPro" id="IPR058680">
    <property type="entry name" value="NBD_SMAX1-like"/>
</dbReference>
<comment type="caution">
    <text evidence="8">The sequence shown here is derived from an EMBL/GenBank/DDBJ whole genome shotgun (WGS) entry which is preliminary data.</text>
</comment>
<dbReference type="InterPro" id="IPR058954">
    <property type="entry name" value="AAA_lid_SMAX1"/>
</dbReference>
<dbReference type="Proteomes" id="UP001174677">
    <property type="component" value="Chromosome 13"/>
</dbReference>
<dbReference type="InterPro" id="IPR003959">
    <property type="entry name" value="ATPase_AAA_core"/>
</dbReference>
<evidence type="ECO:0000313" key="9">
    <source>
        <dbReference type="Proteomes" id="UP001174677"/>
    </source>
</evidence>
<dbReference type="InterPro" id="IPR027417">
    <property type="entry name" value="P-loop_NTPase"/>
</dbReference>
<keyword evidence="2 5" id="KW-0677">Repeat</keyword>
<feature type="compositionally biased region" description="Basic and acidic residues" evidence="6">
    <location>
        <begin position="914"/>
        <end position="923"/>
    </location>
</feature>
<keyword evidence="4" id="KW-0804">Transcription</keyword>
<dbReference type="SUPFAM" id="SSF52540">
    <property type="entry name" value="P-loop containing nucleoside triphosphate hydrolases"/>
    <property type="match status" value="1"/>
</dbReference>
<evidence type="ECO:0000256" key="2">
    <source>
        <dbReference type="ARBA" id="ARBA00022737"/>
    </source>
</evidence>
<dbReference type="EMBL" id="JARPOI010000013">
    <property type="protein sequence ID" value="KAJ9162853.1"/>
    <property type="molecule type" value="Genomic_DNA"/>
</dbReference>
<feature type="domain" description="Clp R" evidence="7">
    <location>
        <begin position="8"/>
        <end position="169"/>
    </location>
</feature>
<reference evidence="8" key="1">
    <citation type="journal article" date="2023" name="Plant Biotechnol. J.">
        <title>Chromosome-level wild Hevea brasiliensis genome provides new tools for genomic-assisted breeding and valuable loci to elevate rubber yield.</title>
        <authorList>
            <person name="Cheng H."/>
            <person name="Song X."/>
            <person name="Hu Y."/>
            <person name="Wu T."/>
            <person name="Yang Q."/>
            <person name="An Z."/>
            <person name="Feng S."/>
            <person name="Deng Z."/>
            <person name="Wu W."/>
            <person name="Zeng X."/>
            <person name="Tu M."/>
            <person name="Wang X."/>
            <person name="Huang H."/>
        </authorList>
    </citation>
    <scope>NUCLEOTIDE SEQUENCE</scope>
    <source>
        <strain evidence="8">MT/VB/25A 57/8</strain>
    </source>
</reference>
<dbReference type="InterPro" id="IPR051650">
    <property type="entry name" value="SL_signaling_regulator"/>
</dbReference>
<name>A0ABQ9LBV0_HEVBR</name>
<proteinExistence type="inferred from homology"/>
<dbReference type="Gene3D" id="1.10.1780.10">
    <property type="entry name" value="Clp, N-terminal domain"/>
    <property type="match status" value="1"/>
</dbReference>
<dbReference type="Pfam" id="PF07724">
    <property type="entry name" value="AAA_2"/>
    <property type="match status" value="1"/>
</dbReference>
<dbReference type="CDD" id="cd19499">
    <property type="entry name" value="RecA-like_ClpB_Hsp104-like"/>
    <property type="match status" value="1"/>
</dbReference>
<evidence type="ECO:0000256" key="1">
    <source>
        <dbReference type="ARBA" id="ARBA00008675"/>
    </source>
</evidence>
<evidence type="ECO:0000256" key="3">
    <source>
        <dbReference type="ARBA" id="ARBA00023015"/>
    </source>
</evidence>
<gene>
    <name evidence="8" type="ORF">P3X46_022595</name>
</gene>
<evidence type="ECO:0000259" key="7">
    <source>
        <dbReference type="PROSITE" id="PS51903"/>
    </source>
</evidence>
<sequence length="1056" mass="116252">MRAGLSTIQQTLTPEAASVLNHSIAEASRRNHGQTTPLHVAATLLASPSGFLRQACIKSHPNSSHPLQCRALELCFSVALERLPTAQNLSPGHDPPISNALMAALKRAQAHQRRGCPEQQQQPLLAVKVELEQLIISILDDPSVSRVMREASFSSPAVKATIEQSLNSSSNSSAAAAASNSNSFGFGFRTPGAVPVPAPATNRNLYVNPRLQQGSIAQSGQQRNEEVKRVVDILLKNKRRNPVLVGESEPEMVVRELLKRIENKEIADGLLKNVQVIHLEKDFLDKTKIAAKIIELGGLIETRIANLDCGGVILDLGDLKWLVEQQVYFAGASGLQQQQQIVSEAERAAVAEMGKLLERFGERSSGGGSGRVWLIGTATCETYLRCQVYHPSMENDWDLQAVPIAPRAPLPGLFPRLGTNGILSNSVESLSPLKGFPTITPIPLRRLAENLDPTRRMSCCPQCMQNYEQELAKVIPKESEKSSSEFKSEATQPLLPQWLKNAKSQDCDTKTLDQTVTKDQELMSKQKSLELQKKWHDTCLRLHPGYHQPNVSSERITQPALSMTSLFNTNLLPRQPFQPKLGLNGNLGGTPQLNPNLLPRQSPGRAITPAGSPVRTDLVLGQPKSNEQTPEKGHEDRAKDFFGSVAYEPQVKLQELQANKLLSALDADSFKRLLKGLTEKVWWQREAASAVATTVTQCKLGNGKRRGNASKGDIWLLFTGPDRIGKKKMASALSELFRGTNPIMLSLGSRRDNGESDVNFRGKTALDRIVEAVKRNPFSVIMLEDIDEADMLVRGSIKWAMERGRLSDSHGREISLGNVIFILTANGLPDNLKFLSNTVPLDEKKLISLASGGWQLRLSLCEKTTKRRASWLHDEERPAKPRKDSGSALSFDLNEAADAEDDKADGSRNSSDLTIDHEDEHVPNNRLLTPTASSVSPELLNSVDDDIVFKPVDFGLIRCEVSNSITKRFFTIISEGMSFEIQDQALEKIAGGLWLGRESLEEWTEKVLVPSLRQLKLKLPTSTQESSMVVQLETDRDSGSRSHGDWLPGSVRVVVD</sequence>